<dbReference type="EMBL" id="JANCYU010000028">
    <property type="protein sequence ID" value="KAK4525133.1"/>
    <property type="molecule type" value="Genomic_DNA"/>
</dbReference>
<dbReference type="SUPFAM" id="SSF52821">
    <property type="entry name" value="Rhodanese/Cell cycle control phosphatase"/>
    <property type="match status" value="1"/>
</dbReference>
<feature type="domain" description="PpiC" evidence="7">
    <location>
        <begin position="71"/>
        <end position="160"/>
    </location>
</feature>
<dbReference type="GO" id="GO:0003755">
    <property type="term" value="F:peptidyl-prolyl cis-trans isomerase activity"/>
    <property type="evidence" value="ECO:0007669"/>
    <property type="project" value="UniProtKB-UniRule"/>
</dbReference>
<dbReference type="GO" id="GO:0005737">
    <property type="term" value="C:cytoplasm"/>
    <property type="evidence" value="ECO:0007669"/>
    <property type="project" value="UniProtKB-SubCell"/>
</dbReference>
<evidence type="ECO:0000259" key="8">
    <source>
        <dbReference type="PROSITE" id="PS50206"/>
    </source>
</evidence>
<comment type="caution">
    <text evidence="9">The sequence shown here is derived from an EMBL/GenBank/DDBJ whole genome shotgun (WGS) entry which is preliminary data.</text>
</comment>
<evidence type="ECO:0000256" key="5">
    <source>
        <dbReference type="PROSITE-ProRule" id="PRU00278"/>
    </source>
</evidence>
<dbReference type="Gene3D" id="3.40.250.10">
    <property type="entry name" value="Rhodanese-like domain"/>
    <property type="match status" value="1"/>
</dbReference>
<dbReference type="InterPro" id="IPR001763">
    <property type="entry name" value="Rhodanese-like_dom"/>
</dbReference>
<dbReference type="Pfam" id="PF13616">
    <property type="entry name" value="Rotamase_3"/>
    <property type="match status" value="1"/>
</dbReference>
<dbReference type="SUPFAM" id="SSF54534">
    <property type="entry name" value="FKBP-like"/>
    <property type="match status" value="1"/>
</dbReference>
<comment type="catalytic activity">
    <reaction evidence="6">
        <text>[protein]-peptidylproline (omega=180) = [protein]-peptidylproline (omega=0)</text>
        <dbReference type="Rhea" id="RHEA:16237"/>
        <dbReference type="Rhea" id="RHEA-COMP:10747"/>
        <dbReference type="Rhea" id="RHEA-COMP:10748"/>
        <dbReference type="ChEBI" id="CHEBI:83833"/>
        <dbReference type="ChEBI" id="CHEBI:83834"/>
        <dbReference type="EC" id="5.2.1.8"/>
    </reaction>
</comment>
<dbReference type="InterPro" id="IPR000297">
    <property type="entry name" value="PPIase_PpiC"/>
</dbReference>
<feature type="chain" id="PRO_5043096487" description="Peptidyl-prolyl cis-trans isomerase" evidence="6">
    <location>
        <begin position="21"/>
        <end position="277"/>
    </location>
</feature>
<dbReference type="PROSITE" id="PS50198">
    <property type="entry name" value="PPIC_PPIASE_2"/>
    <property type="match status" value="1"/>
</dbReference>
<comment type="similarity">
    <text evidence="2">Belongs to the PpiC/parvulin rotamase family.</text>
</comment>
<keyword evidence="10" id="KW-1185">Reference proteome</keyword>
<protein>
    <recommendedName>
        <fullName evidence="6">Peptidyl-prolyl cis-trans isomerase</fullName>
        <ecNumber evidence="6">5.2.1.8</ecNumber>
    </recommendedName>
</protein>
<dbReference type="InterPro" id="IPR036873">
    <property type="entry name" value="Rhodanese-like_dom_sf"/>
</dbReference>
<dbReference type="EC" id="5.2.1.8" evidence="6"/>
<keyword evidence="5 6" id="KW-0697">Rotamase</keyword>
<dbReference type="PANTHER" id="PTHR43629">
    <property type="entry name" value="PEPTIDYL-PROLYL CIS-TRANS ISOMERASE"/>
    <property type="match status" value="1"/>
</dbReference>
<organism evidence="9 10">
    <name type="scientific">Galdieria yellowstonensis</name>
    <dbReference type="NCBI Taxonomy" id="3028027"/>
    <lineage>
        <taxon>Eukaryota</taxon>
        <taxon>Rhodophyta</taxon>
        <taxon>Bangiophyceae</taxon>
        <taxon>Galdieriales</taxon>
        <taxon>Galdieriaceae</taxon>
        <taxon>Galdieria</taxon>
    </lineage>
</organism>
<comment type="subcellular location">
    <subcellularLocation>
        <location evidence="1">Cytoplasm</location>
    </subcellularLocation>
</comment>
<evidence type="ECO:0000256" key="2">
    <source>
        <dbReference type="ARBA" id="ARBA00007656"/>
    </source>
</evidence>
<keyword evidence="6" id="KW-0732">Signal</keyword>
<dbReference type="PANTHER" id="PTHR43629:SF2">
    <property type="entry name" value="RHODANESE-LIKE_PPIC DOMAIN-CONTAINING PROTEIN 12, CHLOROPLASTIC"/>
    <property type="match status" value="1"/>
</dbReference>
<dbReference type="Pfam" id="PF00581">
    <property type="entry name" value="Rhodanese"/>
    <property type="match status" value="1"/>
</dbReference>
<evidence type="ECO:0000313" key="9">
    <source>
        <dbReference type="EMBL" id="KAK4525133.1"/>
    </source>
</evidence>
<gene>
    <name evidence="9" type="ORF">GAYE_SCF08G3039</name>
</gene>
<feature type="domain" description="Rhodanese" evidence="8">
    <location>
        <begin position="180"/>
        <end position="275"/>
    </location>
</feature>
<sequence>MTSRKLAVCFLSCTTSCILQSRVQKCAVSCMTGFNRYISLYRWRTRLQFPTWTRTQLVQMSSSSAESTVSHNIVRARHILVETEGMADTLLQQLESGGYNFAQLAKAVSRCPSKERGGELGWFRRGTMVPRFEDACFSAKPGSLIKVETEYGWHVIQVQGQAIEPGSMTVEEFAKIYPEQIDKYQLVDVRERDELELARLDHFVHLPLGEYENWAEQLESGQLPLDKEKETIVMCHHGIRSAQMCSYLAQQGFRKVRNLSGGIDAYAKQIDPSIGTY</sequence>
<dbReference type="PROSITE" id="PS50206">
    <property type="entry name" value="RHODANESE_3"/>
    <property type="match status" value="1"/>
</dbReference>
<dbReference type="Proteomes" id="UP001300502">
    <property type="component" value="Unassembled WGS sequence"/>
</dbReference>
<feature type="signal peptide" evidence="6">
    <location>
        <begin position="1"/>
        <end position="20"/>
    </location>
</feature>
<dbReference type="SMART" id="SM00450">
    <property type="entry name" value="RHOD"/>
    <property type="match status" value="1"/>
</dbReference>
<evidence type="ECO:0000256" key="1">
    <source>
        <dbReference type="ARBA" id="ARBA00004496"/>
    </source>
</evidence>
<evidence type="ECO:0000256" key="3">
    <source>
        <dbReference type="ARBA" id="ARBA00022490"/>
    </source>
</evidence>
<dbReference type="Gene3D" id="3.10.50.40">
    <property type="match status" value="1"/>
</dbReference>
<dbReference type="InterPro" id="IPR046357">
    <property type="entry name" value="PPIase_dom_sf"/>
</dbReference>
<accession>A0AAV9ICW6</accession>
<keyword evidence="5 6" id="KW-0413">Isomerase</keyword>
<evidence type="ECO:0000313" key="10">
    <source>
        <dbReference type="Proteomes" id="UP001300502"/>
    </source>
</evidence>
<evidence type="ECO:0000256" key="6">
    <source>
        <dbReference type="RuleBase" id="RU363014"/>
    </source>
</evidence>
<reference evidence="9 10" key="1">
    <citation type="submission" date="2022-07" db="EMBL/GenBank/DDBJ databases">
        <title>Genome-wide signatures of adaptation to extreme environments.</title>
        <authorList>
            <person name="Cho C.H."/>
            <person name="Yoon H.S."/>
        </authorList>
    </citation>
    <scope>NUCLEOTIDE SEQUENCE [LARGE SCALE GENOMIC DNA]</scope>
    <source>
        <strain evidence="9 10">108.79 E11</strain>
    </source>
</reference>
<dbReference type="InterPro" id="IPR023058">
    <property type="entry name" value="PPIase_PpiC_CS"/>
</dbReference>
<evidence type="ECO:0000259" key="7">
    <source>
        <dbReference type="PROSITE" id="PS50198"/>
    </source>
</evidence>
<proteinExistence type="inferred from homology"/>
<evidence type="ECO:0000256" key="4">
    <source>
        <dbReference type="ARBA" id="ARBA00046231"/>
    </source>
</evidence>
<dbReference type="PROSITE" id="PS01096">
    <property type="entry name" value="PPIC_PPIASE_1"/>
    <property type="match status" value="1"/>
</dbReference>
<dbReference type="InterPro" id="IPR052204">
    <property type="entry name" value="PpiC/parvulin_rotamase"/>
</dbReference>
<comment type="function">
    <text evidence="4">PPIases accelerate the folding of proteins. It prefers amino acid residues with hydrophobic side chains like leucine and phenylalanine in the P1 position of the peptides substrates.</text>
</comment>
<dbReference type="AlphaFoldDB" id="A0AAV9ICW6"/>
<keyword evidence="3" id="KW-0963">Cytoplasm</keyword>
<name>A0AAV9ICW6_9RHOD</name>